<evidence type="ECO:0000259" key="1">
    <source>
        <dbReference type="Pfam" id="PF01321"/>
    </source>
</evidence>
<gene>
    <name evidence="2" type="primary">Hypp2149</name>
    <name evidence="2" type="ORF">BLAG_LOCUS16473</name>
</gene>
<keyword evidence="3" id="KW-1185">Reference proteome</keyword>
<dbReference type="AlphaFoldDB" id="A0A8J9ZS19"/>
<sequence length="228" mass="24656">MLKLLASSSRILCEKGLPDLQKLTAAVPAVIARRQHSHTGNGPGAPPVGSPGKEVFSFECKVKILQKLTAAVPSVIARRQHSHAGNGPAAPPMGSPGSQPKIDFTARLLEMRNGQKLVLFSTNLVCYAFMRFTGYAIQTKQTNRPAGPGDVLSEEELQRRLNLLRTLMVSSNIDAALFTSYHNINYYGDFLHTAFGRPYGLVVTMDKVLSISAGTSHPVCPPQVFALT</sequence>
<evidence type="ECO:0000313" key="3">
    <source>
        <dbReference type="Proteomes" id="UP000838412"/>
    </source>
</evidence>
<feature type="domain" description="Creatinase N-terminal" evidence="1">
    <location>
        <begin position="160"/>
        <end position="208"/>
    </location>
</feature>
<dbReference type="Pfam" id="PF01321">
    <property type="entry name" value="Creatinase_N"/>
    <property type="match status" value="1"/>
</dbReference>
<dbReference type="InterPro" id="IPR050659">
    <property type="entry name" value="Peptidase_M24B"/>
</dbReference>
<dbReference type="SUPFAM" id="SSF53092">
    <property type="entry name" value="Creatinase/prolidase N-terminal domain"/>
    <property type="match status" value="1"/>
</dbReference>
<dbReference type="InterPro" id="IPR000587">
    <property type="entry name" value="Creatinase_N"/>
</dbReference>
<dbReference type="Gene3D" id="3.40.350.10">
    <property type="entry name" value="Creatinase/prolidase N-terminal domain"/>
    <property type="match status" value="1"/>
</dbReference>
<protein>
    <submittedName>
        <fullName evidence="2">Hypp2149 protein</fullName>
    </submittedName>
</protein>
<reference evidence="2" key="1">
    <citation type="submission" date="2022-01" db="EMBL/GenBank/DDBJ databases">
        <authorList>
            <person name="Braso-Vives M."/>
        </authorList>
    </citation>
    <scope>NUCLEOTIDE SEQUENCE</scope>
</reference>
<dbReference type="PANTHER" id="PTHR46112:SF2">
    <property type="entry name" value="XAA-PRO AMINOPEPTIDASE P-RELATED"/>
    <property type="match status" value="1"/>
</dbReference>
<dbReference type="EMBL" id="OV696688">
    <property type="protein sequence ID" value="CAH1259089.1"/>
    <property type="molecule type" value="Genomic_DNA"/>
</dbReference>
<dbReference type="OrthoDB" id="4215474at2759"/>
<proteinExistence type="predicted"/>
<dbReference type="Proteomes" id="UP000838412">
    <property type="component" value="Chromosome 3"/>
</dbReference>
<name>A0A8J9ZS19_BRALA</name>
<dbReference type="PANTHER" id="PTHR46112">
    <property type="entry name" value="AMINOPEPTIDASE"/>
    <property type="match status" value="1"/>
</dbReference>
<accession>A0A8J9ZS19</accession>
<dbReference type="InterPro" id="IPR029149">
    <property type="entry name" value="Creatin/AminoP/Spt16_N"/>
</dbReference>
<organism evidence="2 3">
    <name type="scientific">Branchiostoma lanceolatum</name>
    <name type="common">Common lancelet</name>
    <name type="synonym">Amphioxus lanceolatum</name>
    <dbReference type="NCBI Taxonomy" id="7740"/>
    <lineage>
        <taxon>Eukaryota</taxon>
        <taxon>Metazoa</taxon>
        <taxon>Chordata</taxon>
        <taxon>Cephalochordata</taxon>
        <taxon>Leptocardii</taxon>
        <taxon>Amphioxiformes</taxon>
        <taxon>Branchiostomatidae</taxon>
        <taxon>Branchiostoma</taxon>
    </lineage>
</organism>
<evidence type="ECO:0000313" key="2">
    <source>
        <dbReference type="EMBL" id="CAH1259089.1"/>
    </source>
</evidence>